<dbReference type="AlphaFoldDB" id="A0A096AMG9"/>
<proteinExistence type="predicted"/>
<dbReference type="InterPro" id="IPR008040">
    <property type="entry name" value="Hydant_A_N"/>
</dbReference>
<accession>A0A096AMG9</accession>
<dbReference type="PANTHER" id="PTHR11365:SF2">
    <property type="entry name" value="5-OXOPROLINASE"/>
    <property type="match status" value="1"/>
</dbReference>
<evidence type="ECO:0000259" key="2">
    <source>
        <dbReference type="Pfam" id="PF05378"/>
    </source>
</evidence>
<dbReference type="Pfam" id="PF01968">
    <property type="entry name" value="Hydantoinase_A"/>
    <property type="match status" value="1"/>
</dbReference>
<gene>
    <name evidence="3" type="ORF">HMPREF0872_01830</name>
</gene>
<keyword evidence="4" id="KW-1185">Reference proteome</keyword>
<evidence type="ECO:0000313" key="4">
    <source>
        <dbReference type="Proteomes" id="UP000029628"/>
    </source>
</evidence>
<dbReference type="eggNOG" id="COG0145">
    <property type="taxonomic scope" value="Bacteria"/>
</dbReference>
<dbReference type="InterPro" id="IPR043129">
    <property type="entry name" value="ATPase_NBD"/>
</dbReference>
<comment type="caution">
    <text evidence="3">The sequence shown here is derived from an EMBL/GenBank/DDBJ whole genome shotgun (WGS) entry which is preliminary data.</text>
</comment>
<dbReference type="Proteomes" id="UP000029628">
    <property type="component" value="Unassembled WGS sequence"/>
</dbReference>
<dbReference type="Pfam" id="PF05378">
    <property type="entry name" value="Hydant_A_N"/>
    <property type="match status" value="1"/>
</dbReference>
<evidence type="ECO:0000313" key="3">
    <source>
        <dbReference type="EMBL" id="KGF47856.1"/>
    </source>
</evidence>
<sequence>MLLGIDIGGTFTDAVLIDSGHIVATSKCRTTHDNIMQGLLSALDTVLKDIRAVDIDRITLSTTVITNTVIQKQEEPVDLYIIAGPGMNVSDTLPTKPILVSGYTNHRGIVVEPHGLVVSAASHRVAAVSGKFSVRNPSEEKALASEMMHNYKYISEGSKLSGTLNFPRRTVSAYFNSAVYVTFKNFKETVIQALRKRGLLAPVYILKADGGSLPIDTMIERPVETVFTGPAASILGLMALDNMGTKMTVALDIGGTTTDISLWREGRPLMRKHGVTIREYPSAVRGFSVQSVGIGGESAVSIHDGKVRVGPFRQGPSVALGGTIPTLGDALIVLGKANYGDEKAARAAIETLGHQLGFDEQTMAEKIVTKAVTVIENAIHSVVEEENKRPIYVVSDIVNPDRFIPEQLTVVGGTAQSLGRFISESMKLPLHIPPSAAVANAVGAAVSRSFVELTVHLDTKKKTLVVPELGIVENNVTMNTNDEVIKRAFFYLQQEAERLQLDENSPGEIVSVEDFPIIDDWHSMNRLITVKVQLQSGVCMHV</sequence>
<dbReference type="PANTHER" id="PTHR11365">
    <property type="entry name" value="5-OXOPROLINASE RELATED"/>
    <property type="match status" value="1"/>
</dbReference>
<dbReference type="RefSeq" id="WP_038151424.1">
    <property type="nucleotide sequence ID" value="NZ_JRNT01000006.1"/>
</dbReference>
<protein>
    <submittedName>
        <fullName evidence="3">Hydantoinase/oxoprolinase</fullName>
    </submittedName>
</protein>
<dbReference type="InterPro" id="IPR045079">
    <property type="entry name" value="Oxoprolinase-like"/>
</dbReference>
<dbReference type="SUPFAM" id="SSF53067">
    <property type="entry name" value="Actin-like ATPase domain"/>
    <property type="match status" value="1"/>
</dbReference>
<feature type="domain" description="Hydantoinase A/oxoprolinase" evidence="1">
    <location>
        <begin position="169"/>
        <end position="448"/>
    </location>
</feature>
<dbReference type="GO" id="GO:0006749">
    <property type="term" value="P:glutathione metabolic process"/>
    <property type="evidence" value="ECO:0007669"/>
    <property type="project" value="TreeGrafter"/>
</dbReference>
<dbReference type="EMBL" id="JRNT01000006">
    <property type="protein sequence ID" value="KGF47856.1"/>
    <property type="molecule type" value="Genomic_DNA"/>
</dbReference>
<feature type="domain" description="Hydantoinase/oxoprolinase N-terminal" evidence="2">
    <location>
        <begin position="3"/>
        <end position="110"/>
    </location>
</feature>
<dbReference type="GO" id="GO:0017168">
    <property type="term" value="F:5-oxoprolinase (ATP-hydrolyzing) activity"/>
    <property type="evidence" value="ECO:0007669"/>
    <property type="project" value="TreeGrafter"/>
</dbReference>
<name>A0A096AMG9_9FIRM</name>
<reference evidence="3 4" key="1">
    <citation type="submission" date="2014-07" db="EMBL/GenBank/DDBJ databases">
        <authorList>
            <person name="McCorrison J."/>
            <person name="Sanka R."/>
            <person name="Torralba M."/>
            <person name="Gillis M."/>
            <person name="Haft D.H."/>
            <person name="Methe B."/>
            <person name="Sutton G."/>
            <person name="Nelson K.E."/>
        </authorList>
    </citation>
    <scope>NUCLEOTIDE SEQUENCE [LARGE SCALE GENOMIC DNA]</scope>
    <source>
        <strain evidence="3 4">DNF00314</strain>
    </source>
</reference>
<evidence type="ECO:0000259" key="1">
    <source>
        <dbReference type="Pfam" id="PF01968"/>
    </source>
</evidence>
<dbReference type="Gene3D" id="3.30.420.40">
    <property type="match status" value="1"/>
</dbReference>
<dbReference type="GO" id="GO:0005829">
    <property type="term" value="C:cytosol"/>
    <property type="evidence" value="ECO:0007669"/>
    <property type="project" value="TreeGrafter"/>
</dbReference>
<dbReference type="InterPro" id="IPR002821">
    <property type="entry name" value="Hydantoinase_A"/>
</dbReference>
<organism evidence="3 4">
    <name type="scientific">Veillonella montpellierensis DNF00314</name>
    <dbReference type="NCBI Taxonomy" id="1401067"/>
    <lineage>
        <taxon>Bacteria</taxon>
        <taxon>Bacillati</taxon>
        <taxon>Bacillota</taxon>
        <taxon>Negativicutes</taxon>
        <taxon>Veillonellales</taxon>
        <taxon>Veillonellaceae</taxon>
        <taxon>Veillonella</taxon>
    </lineage>
</organism>